<protein>
    <submittedName>
        <fullName evidence="1">Uncharacterized protein</fullName>
    </submittedName>
</protein>
<keyword evidence="2" id="KW-1185">Reference proteome</keyword>
<dbReference type="AlphaFoldDB" id="A0AAN9EFB6"/>
<evidence type="ECO:0000313" key="2">
    <source>
        <dbReference type="Proteomes" id="UP001372338"/>
    </source>
</evidence>
<dbReference type="Proteomes" id="UP001372338">
    <property type="component" value="Unassembled WGS sequence"/>
</dbReference>
<name>A0AAN9EFB6_CROPI</name>
<organism evidence="1 2">
    <name type="scientific">Crotalaria pallida</name>
    <name type="common">Smooth rattlebox</name>
    <name type="synonym">Crotalaria striata</name>
    <dbReference type="NCBI Taxonomy" id="3830"/>
    <lineage>
        <taxon>Eukaryota</taxon>
        <taxon>Viridiplantae</taxon>
        <taxon>Streptophyta</taxon>
        <taxon>Embryophyta</taxon>
        <taxon>Tracheophyta</taxon>
        <taxon>Spermatophyta</taxon>
        <taxon>Magnoliopsida</taxon>
        <taxon>eudicotyledons</taxon>
        <taxon>Gunneridae</taxon>
        <taxon>Pentapetalae</taxon>
        <taxon>rosids</taxon>
        <taxon>fabids</taxon>
        <taxon>Fabales</taxon>
        <taxon>Fabaceae</taxon>
        <taxon>Papilionoideae</taxon>
        <taxon>50 kb inversion clade</taxon>
        <taxon>genistoids sensu lato</taxon>
        <taxon>core genistoids</taxon>
        <taxon>Crotalarieae</taxon>
        <taxon>Crotalaria</taxon>
    </lineage>
</organism>
<evidence type="ECO:0000313" key="1">
    <source>
        <dbReference type="EMBL" id="KAK7256442.1"/>
    </source>
</evidence>
<accession>A0AAN9EFB6</accession>
<comment type="caution">
    <text evidence="1">The sequence shown here is derived from an EMBL/GenBank/DDBJ whole genome shotgun (WGS) entry which is preliminary data.</text>
</comment>
<proteinExistence type="predicted"/>
<dbReference type="EMBL" id="JAYWIO010000006">
    <property type="protein sequence ID" value="KAK7256442.1"/>
    <property type="molecule type" value="Genomic_DNA"/>
</dbReference>
<sequence>MFTSNSAPLAAEALRALEHWICSTLHFQVLPCASCTGIEQYKFGCLCSHLLQQRTECSILAMIETNVLDFFNNVFSVGCCVLFSP</sequence>
<reference evidence="1 2" key="1">
    <citation type="submission" date="2024-01" db="EMBL/GenBank/DDBJ databases">
        <title>The genomes of 5 underutilized Papilionoideae crops provide insights into root nodulation and disease resistanc.</title>
        <authorList>
            <person name="Yuan L."/>
        </authorList>
    </citation>
    <scope>NUCLEOTIDE SEQUENCE [LARGE SCALE GENOMIC DNA]</scope>
    <source>
        <strain evidence="1">ZHUSHIDOU_FW_LH</strain>
        <tissue evidence="1">Leaf</tissue>
    </source>
</reference>
<gene>
    <name evidence="1" type="ORF">RIF29_29890</name>
</gene>